<organism evidence="1 2">
    <name type="scientific">Mariniflexile jejuense</name>
    <dbReference type="NCBI Taxonomy" id="1173582"/>
    <lineage>
        <taxon>Bacteria</taxon>
        <taxon>Pseudomonadati</taxon>
        <taxon>Bacteroidota</taxon>
        <taxon>Flavobacteriia</taxon>
        <taxon>Flavobacteriales</taxon>
        <taxon>Flavobacteriaceae</taxon>
        <taxon>Mariniflexile</taxon>
    </lineage>
</organism>
<dbReference type="Pfam" id="PF13489">
    <property type="entry name" value="Methyltransf_23"/>
    <property type="match status" value="1"/>
</dbReference>
<gene>
    <name evidence="1" type="ORF">ACFQ1R_09055</name>
</gene>
<evidence type="ECO:0000313" key="2">
    <source>
        <dbReference type="Proteomes" id="UP001597061"/>
    </source>
</evidence>
<sequence length="247" mass="28774">MTEKIKFEEEDLSGAITLNVISEAYKFNQWMYETIKPYCKGKILEIGSGIGNISHFFIKDGYDIFLSDIRVGYCLELEKKFKTFKNFSGTETINLTDANFDEKYKNHSQKYDTVFALNVVEHIYEDELALKNCHKLLSKNGNVIILVPSYQSLFNQFDEELGHYRRYTKTSLANVFSKSDFELIHKQYFNFIGIFGWYMSGKILKNKTIPKKQMKFYNTLVPIIKIIDKVIFNTFGLSTIIVGKKTL</sequence>
<dbReference type="InterPro" id="IPR029063">
    <property type="entry name" value="SAM-dependent_MTases_sf"/>
</dbReference>
<comment type="caution">
    <text evidence="1">The sequence shown here is derived from an EMBL/GenBank/DDBJ whole genome shotgun (WGS) entry which is preliminary data.</text>
</comment>
<dbReference type="GO" id="GO:0102208">
    <property type="term" value="F:2-polyprenyl-6-hydroxyphenol methylase activity"/>
    <property type="evidence" value="ECO:0007669"/>
    <property type="project" value="UniProtKB-EC"/>
</dbReference>
<dbReference type="SUPFAM" id="SSF53335">
    <property type="entry name" value="S-adenosyl-L-methionine-dependent methyltransferases"/>
    <property type="match status" value="1"/>
</dbReference>
<dbReference type="RefSeq" id="WP_379925836.1">
    <property type="nucleotide sequence ID" value="NZ_JBHTJI010000001.1"/>
</dbReference>
<dbReference type="Proteomes" id="UP001597061">
    <property type="component" value="Unassembled WGS sequence"/>
</dbReference>
<dbReference type="Gene3D" id="3.40.50.150">
    <property type="entry name" value="Vaccinia Virus protein VP39"/>
    <property type="match status" value="1"/>
</dbReference>
<name>A0ABW3JL54_9FLAO</name>
<proteinExistence type="predicted"/>
<keyword evidence="1" id="KW-0808">Transferase</keyword>
<accession>A0ABW3JL54</accession>
<dbReference type="EC" id="2.1.1.222" evidence="1"/>
<dbReference type="GO" id="GO:0032259">
    <property type="term" value="P:methylation"/>
    <property type="evidence" value="ECO:0007669"/>
    <property type="project" value="UniProtKB-KW"/>
</dbReference>
<dbReference type="GO" id="GO:0061542">
    <property type="term" value="F:3-demethylubiquinol 3-O-methyltransferase activity"/>
    <property type="evidence" value="ECO:0007669"/>
    <property type="project" value="UniProtKB-EC"/>
</dbReference>
<keyword evidence="2" id="KW-1185">Reference proteome</keyword>
<reference evidence="2" key="1">
    <citation type="journal article" date="2019" name="Int. J. Syst. Evol. Microbiol.">
        <title>The Global Catalogue of Microorganisms (GCM) 10K type strain sequencing project: providing services to taxonomists for standard genome sequencing and annotation.</title>
        <authorList>
            <consortium name="The Broad Institute Genomics Platform"/>
            <consortium name="The Broad Institute Genome Sequencing Center for Infectious Disease"/>
            <person name="Wu L."/>
            <person name="Ma J."/>
        </authorList>
    </citation>
    <scope>NUCLEOTIDE SEQUENCE [LARGE SCALE GENOMIC DNA]</scope>
    <source>
        <strain evidence="2">CCUG 62414</strain>
    </source>
</reference>
<dbReference type="EC" id="2.1.1.64" evidence="1"/>
<protein>
    <submittedName>
        <fullName evidence="1">Class I SAM-dependent methyltransferase</fullName>
        <ecNumber evidence="1">2.1.1.222</ecNumber>
        <ecNumber evidence="1">2.1.1.64</ecNumber>
    </submittedName>
</protein>
<dbReference type="EMBL" id="JBHTJI010000001">
    <property type="protein sequence ID" value="MFD0990243.1"/>
    <property type="molecule type" value="Genomic_DNA"/>
</dbReference>
<evidence type="ECO:0000313" key="1">
    <source>
        <dbReference type="EMBL" id="MFD0990243.1"/>
    </source>
</evidence>
<keyword evidence="1" id="KW-0489">Methyltransferase</keyword>